<dbReference type="InterPro" id="IPR010285">
    <property type="entry name" value="DNA_helicase_pif1-like_DEAD"/>
</dbReference>
<evidence type="ECO:0000256" key="9">
    <source>
        <dbReference type="ARBA" id="ARBA00023204"/>
    </source>
</evidence>
<evidence type="ECO:0000256" key="2">
    <source>
        <dbReference type="ARBA" id="ARBA00022763"/>
    </source>
</evidence>
<keyword evidence="7 13" id="KW-0496">Mitochondrion</keyword>
<keyword evidence="3 13" id="KW-0378">Hydrolase</keyword>
<dbReference type="InterPro" id="IPR051055">
    <property type="entry name" value="PIF1_helicase"/>
</dbReference>
<comment type="function">
    <text evidence="13">DNA-dependent ATPase and 5'-3' DNA helicase required for the maintenance of both mitochondrial and nuclear genome stability.</text>
</comment>
<evidence type="ECO:0000256" key="7">
    <source>
        <dbReference type="ARBA" id="ARBA00023128"/>
    </source>
</evidence>
<dbReference type="Proteomes" id="UP001367676">
    <property type="component" value="Unassembled WGS sequence"/>
</dbReference>
<keyword evidence="5 13" id="KW-0067">ATP-binding</keyword>
<dbReference type="CDD" id="cd18037">
    <property type="entry name" value="DEXSc_Pif1_like"/>
    <property type="match status" value="1"/>
</dbReference>
<dbReference type="PANTHER" id="PTHR47642:SF7">
    <property type="entry name" value="ATP-DEPENDENT DNA HELICASE PIF1"/>
    <property type="match status" value="1"/>
</dbReference>
<comment type="subcellular location">
    <subcellularLocation>
        <location evidence="13">Nucleus</location>
    </subcellularLocation>
    <subcellularLocation>
        <location evidence="13">Mitochondrion</location>
    </subcellularLocation>
</comment>
<dbReference type="GO" id="GO:0005634">
    <property type="term" value="C:nucleus"/>
    <property type="evidence" value="ECO:0007669"/>
    <property type="project" value="UniProtKB-SubCell"/>
</dbReference>
<evidence type="ECO:0000259" key="14">
    <source>
        <dbReference type="SMART" id="SM00382"/>
    </source>
</evidence>
<dbReference type="GO" id="GO:0005524">
    <property type="term" value="F:ATP binding"/>
    <property type="evidence" value="ECO:0007669"/>
    <property type="project" value="UniProtKB-UniRule"/>
</dbReference>
<evidence type="ECO:0000256" key="8">
    <source>
        <dbReference type="ARBA" id="ARBA00023172"/>
    </source>
</evidence>
<dbReference type="GO" id="GO:0006281">
    <property type="term" value="P:DNA repair"/>
    <property type="evidence" value="ECO:0007669"/>
    <property type="project" value="UniProtKB-UniRule"/>
</dbReference>
<dbReference type="Pfam" id="PF05970">
    <property type="entry name" value="PIF1"/>
    <property type="match status" value="1"/>
</dbReference>
<evidence type="ECO:0000313" key="16">
    <source>
        <dbReference type="Proteomes" id="UP001367676"/>
    </source>
</evidence>
<comment type="catalytic activity">
    <reaction evidence="13">
        <text>ATP + H2O = ADP + phosphate + H(+)</text>
        <dbReference type="Rhea" id="RHEA:13065"/>
        <dbReference type="ChEBI" id="CHEBI:15377"/>
        <dbReference type="ChEBI" id="CHEBI:15378"/>
        <dbReference type="ChEBI" id="CHEBI:30616"/>
        <dbReference type="ChEBI" id="CHEBI:43474"/>
        <dbReference type="ChEBI" id="CHEBI:456216"/>
        <dbReference type="EC" id="5.6.2.3"/>
    </reaction>
</comment>
<dbReference type="EC" id="5.6.2.3" evidence="13"/>
<dbReference type="InterPro" id="IPR027417">
    <property type="entry name" value="P-loop_NTPase"/>
</dbReference>
<protein>
    <recommendedName>
        <fullName evidence="13">ATP-dependent DNA helicase PIF1</fullName>
        <ecNumber evidence="13">5.6.2.3</ecNumber>
    </recommendedName>
    <alternativeName>
        <fullName evidence="13">DNA 5'-3' helicase PIF1</fullName>
    </alternativeName>
    <alternativeName>
        <fullName evidence="13">DNA repair and recombination helicase PIF1</fullName>
    </alternativeName>
</protein>
<proteinExistence type="inferred from homology"/>
<keyword evidence="6 13" id="KW-0238">DNA-binding</keyword>
<evidence type="ECO:0000256" key="3">
    <source>
        <dbReference type="ARBA" id="ARBA00022801"/>
    </source>
</evidence>
<keyword evidence="11 13" id="KW-0539">Nucleus</keyword>
<keyword evidence="16" id="KW-1185">Reference proteome</keyword>
<dbReference type="GO" id="GO:0005739">
    <property type="term" value="C:mitochondrion"/>
    <property type="evidence" value="ECO:0007669"/>
    <property type="project" value="UniProtKB-SubCell"/>
</dbReference>
<dbReference type="SUPFAM" id="SSF52540">
    <property type="entry name" value="P-loop containing nucleoside triphosphate hydrolases"/>
    <property type="match status" value="2"/>
</dbReference>
<evidence type="ECO:0000256" key="4">
    <source>
        <dbReference type="ARBA" id="ARBA00022806"/>
    </source>
</evidence>
<name>A0AAN9TPY7_9HEMI</name>
<evidence type="ECO:0000256" key="1">
    <source>
        <dbReference type="ARBA" id="ARBA00022741"/>
    </source>
</evidence>
<dbReference type="GO" id="GO:0043139">
    <property type="term" value="F:5'-3' DNA helicase activity"/>
    <property type="evidence" value="ECO:0007669"/>
    <property type="project" value="UniProtKB-UniRule"/>
</dbReference>
<feature type="binding site" evidence="13">
    <location>
        <begin position="206"/>
        <end position="213"/>
    </location>
    <ligand>
        <name>ATP</name>
        <dbReference type="ChEBI" id="CHEBI:30616"/>
    </ligand>
</feature>
<dbReference type="CDD" id="cd18809">
    <property type="entry name" value="SF1_C_RecD"/>
    <property type="match status" value="1"/>
</dbReference>
<feature type="DNA-binding region" evidence="13">
    <location>
        <begin position="550"/>
        <end position="569"/>
    </location>
</feature>
<dbReference type="FunFam" id="3.40.50.300:FF:000805">
    <property type="entry name" value="ATP-dependent DNA helicase PIF1"/>
    <property type="match status" value="1"/>
</dbReference>
<dbReference type="HAMAP" id="MF_03176">
    <property type="entry name" value="PIF1"/>
    <property type="match status" value="1"/>
</dbReference>
<comment type="cofactor">
    <cofactor evidence="13">
        <name>Mg(2+)</name>
        <dbReference type="ChEBI" id="CHEBI:18420"/>
    </cofactor>
</comment>
<keyword evidence="1 13" id="KW-0547">Nucleotide-binding</keyword>
<evidence type="ECO:0000256" key="12">
    <source>
        <dbReference type="ARBA" id="ARBA00065873"/>
    </source>
</evidence>
<evidence type="ECO:0000256" key="10">
    <source>
        <dbReference type="ARBA" id="ARBA00023235"/>
    </source>
</evidence>
<evidence type="ECO:0000256" key="11">
    <source>
        <dbReference type="ARBA" id="ARBA00023242"/>
    </source>
</evidence>
<dbReference type="GO" id="GO:0003677">
    <property type="term" value="F:DNA binding"/>
    <property type="evidence" value="ECO:0007669"/>
    <property type="project" value="UniProtKB-KW"/>
</dbReference>
<dbReference type="Pfam" id="PF21530">
    <property type="entry name" value="Pif1_2B_dom"/>
    <property type="match status" value="1"/>
</dbReference>
<evidence type="ECO:0000256" key="6">
    <source>
        <dbReference type="ARBA" id="ARBA00023125"/>
    </source>
</evidence>
<sequence length="603" mass="67064">MDITSLQCGGTIEWMNNLKEVTKRVKYASMTAKLLRNEFRDLYLHIESGKTAYKFHVFEVSIHKKFIAEGKATINFLQSNIVVMFYNAPAANLIPFLKTLFIKIASKKQSPKVKLREQLLSGKPHVLEDISPINAKDVSRVRNEIDLKERSLTAIQLKRKRNEQQKEKETSKKQCIISLVSTAKLSGEQQQVLQAATSKGNIFFTGSAGTGKSYLLRIILSALPPDETVATASTGAAACLIGGITLHSFTGIGAGAVSLEKGIELANRPSVAQNWRRCKYLIIDEISMIDGDYFEKVEQIARAVRKSNDPFGGIKLILCGDFLQLPPVNRNSKAKFCFQTAAWSRCQLQCFNLKQVHRQSDNVFVSILNNIRLGKVTEEITARLKATTKNVLEKEGIIPTQLCCKTLEAQLINDNKLKQLPGKEYRYVATDSGSEKMLDDQTPVVKTLVLKQGAQIMLLKNVNVSSGLVNGARGIVTSFSSSGLPVVQFRAGLKYTVDLEKWVVKGMGGAVMSRKQIPLRLAWAFSIHKSQGLTLDCVEMSLSGVFEAGQAYVALSRAQSLDSLRVRDFNAKQVWANPDVIKFYRQLDYRFDAFKLHALGSRS</sequence>
<dbReference type="FunFam" id="3.40.50.300:FF:003367">
    <property type="entry name" value="ATP-dependent DNA helicase PIF1"/>
    <property type="match status" value="1"/>
</dbReference>
<accession>A0AAN9TPY7</accession>
<dbReference type="InterPro" id="IPR048293">
    <property type="entry name" value="PIF1_RRM3_pfh1"/>
</dbReference>
<evidence type="ECO:0000256" key="5">
    <source>
        <dbReference type="ARBA" id="ARBA00022840"/>
    </source>
</evidence>
<keyword evidence="9 13" id="KW-0234">DNA repair</keyword>
<dbReference type="GO" id="GO:0000723">
    <property type="term" value="P:telomere maintenance"/>
    <property type="evidence" value="ECO:0007669"/>
    <property type="project" value="InterPro"/>
</dbReference>
<dbReference type="Pfam" id="PF25344">
    <property type="entry name" value="PH_LRR1"/>
    <property type="match status" value="1"/>
</dbReference>
<gene>
    <name evidence="13" type="primary">PIF1</name>
    <name evidence="15" type="ORF">V9T40_003113</name>
</gene>
<dbReference type="Gene3D" id="3.40.50.300">
    <property type="entry name" value="P-loop containing nucleotide triphosphate hydrolases"/>
    <property type="match status" value="1"/>
</dbReference>
<evidence type="ECO:0000256" key="13">
    <source>
        <dbReference type="HAMAP-Rule" id="MF_03176"/>
    </source>
</evidence>
<keyword evidence="8 13" id="KW-0233">DNA recombination</keyword>
<comment type="subunit">
    <text evidence="12">Monomer. Interacts with telomerase.</text>
</comment>
<dbReference type="InterPro" id="IPR049163">
    <property type="entry name" value="Pif1-like_2B_dom"/>
</dbReference>
<dbReference type="EMBL" id="JBBCAQ010000006">
    <property type="protein sequence ID" value="KAK7603114.1"/>
    <property type="molecule type" value="Genomic_DNA"/>
</dbReference>
<evidence type="ECO:0000313" key="15">
    <source>
        <dbReference type="EMBL" id="KAK7603114.1"/>
    </source>
</evidence>
<keyword evidence="4 13" id="KW-0347">Helicase</keyword>
<keyword evidence="2 13" id="KW-0227">DNA damage</keyword>
<dbReference type="AlphaFoldDB" id="A0AAN9TPY7"/>
<reference evidence="15 16" key="1">
    <citation type="submission" date="2024-03" db="EMBL/GenBank/DDBJ databases">
        <title>Adaptation during the transition from Ophiocordyceps entomopathogen to insect associate is accompanied by gene loss and intensified selection.</title>
        <authorList>
            <person name="Ward C.M."/>
            <person name="Onetto C.A."/>
            <person name="Borneman A.R."/>
        </authorList>
    </citation>
    <scope>NUCLEOTIDE SEQUENCE [LARGE SCALE GENOMIC DNA]</scope>
    <source>
        <strain evidence="15">AWRI1</strain>
        <tissue evidence="15">Single Adult Female</tissue>
    </source>
</reference>
<keyword evidence="10 13" id="KW-0413">Isomerase</keyword>
<comment type="similarity">
    <text evidence="13">Belongs to the helicase family. PIF1 subfamily.</text>
</comment>
<feature type="domain" description="AAA+ ATPase" evidence="14">
    <location>
        <begin position="198"/>
        <end position="396"/>
    </location>
</feature>
<organism evidence="15 16">
    <name type="scientific">Parthenolecanium corni</name>
    <dbReference type="NCBI Taxonomy" id="536013"/>
    <lineage>
        <taxon>Eukaryota</taxon>
        <taxon>Metazoa</taxon>
        <taxon>Ecdysozoa</taxon>
        <taxon>Arthropoda</taxon>
        <taxon>Hexapoda</taxon>
        <taxon>Insecta</taxon>
        <taxon>Pterygota</taxon>
        <taxon>Neoptera</taxon>
        <taxon>Paraneoptera</taxon>
        <taxon>Hemiptera</taxon>
        <taxon>Sternorrhyncha</taxon>
        <taxon>Coccoidea</taxon>
        <taxon>Coccidae</taxon>
        <taxon>Parthenolecanium</taxon>
    </lineage>
</organism>
<dbReference type="SMART" id="SM00382">
    <property type="entry name" value="AAA"/>
    <property type="match status" value="1"/>
</dbReference>
<dbReference type="InterPro" id="IPR003593">
    <property type="entry name" value="AAA+_ATPase"/>
</dbReference>
<dbReference type="GO" id="GO:0006310">
    <property type="term" value="P:DNA recombination"/>
    <property type="evidence" value="ECO:0007669"/>
    <property type="project" value="UniProtKB-UniRule"/>
</dbReference>
<comment type="caution">
    <text evidence="15">The sequence shown here is derived from an EMBL/GenBank/DDBJ whole genome shotgun (WGS) entry which is preliminary data.</text>
</comment>
<dbReference type="GO" id="GO:0016787">
    <property type="term" value="F:hydrolase activity"/>
    <property type="evidence" value="ECO:0007669"/>
    <property type="project" value="UniProtKB-KW"/>
</dbReference>
<dbReference type="PANTHER" id="PTHR47642">
    <property type="entry name" value="ATP-DEPENDENT DNA HELICASE"/>
    <property type="match status" value="1"/>
</dbReference>
<dbReference type="InterPro" id="IPR057437">
    <property type="entry name" value="PIF1/LRR1_PH"/>
</dbReference>